<evidence type="ECO:0000256" key="1">
    <source>
        <dbReference type="ARBA" id="ARBA00022908"/>
    </source>
</evidence>
<dbReference type="GO" id="GO:0015074">
    <property type="term" value="P:DNA integration"/>
    <property type="evidence" value="ECO:0007669"/>
    <property type="project" value="UniProtKB-KW"/>
</dbReference>
<feature type="domain" description="Tyr recombinase" evidence="3">
    <location>
        <begin position="173"/>
        <end position="333"/>
    </location>
</feature>
<dbReference type="InterPro" id="IPR013762">
    <property type="entry name" value="Integrase-like_cat_sf"/>
</dbReference>
<dbReference type="OrthoDB" id="9795573at2"/>
<keyword evidence="5" id="KW-1185">Reference proteome</keyword>
<dbReference type="GO" id="GO:0003677">
    <property type="term" value="F:DNA binding"/>
    <property type="evidence" value="ECO:0007669"/>
    <property type="project" value="InterPro"/>
</dbReference>
<evidence type="ECO:0000259" key="3">
    <source>
        <dbReference type="PROSITE" id="PS51898"/>
    </source>
</evidence>
<organism evidence="4 5">
    <name type="scientific">Ewingella americana</name>
    <dbReference type="NCBI Taxonomy" id="41202"/>
    <lineage>
        <taxon>Bacteria</taxon>
        <taxon>Pseudomonadati</taxon>
        <taxon>Pseudomonadota</taxon>
        <taxon>Gammaproteobacteria</taxon>
        <taxon>Enterobacterales</taxon>
        <taxon>Yersiniaceae</taxon>
        <taxon>Ewingella</taxon>
    </lineage>
</organism>
<dbReference type="Proteomes" id="UP000317663">
    <property type="component" value="Unassembled WGS sequence"/>
</dbReference>
<dbReference type="InterPro" id="IPR011010">
    <property type="entry name" value="DNA_brk_join_enz"/>
</dbReference>
<proteinExistence type="predicted"/>
<dbReference type="PANTHER" id="PTHR30349">
    <property type="entry name" value="PHAGE INTEGRASE-RELATED"/>
    <property type="match status" value="1"/>
</dbReference>
<dbReference type="InterPro" id="IPR002104">
    <property type="entry name" value="Integrase_catalytic"/>
</dbReference>
<dbReference type="Gene3D" id="1.10.443.10">
    <property type="entry name" value="Intergrase catalytic core"/>
    <property type="match status" value="1"/>
</dbReference>
<reference evidence="4 5" key="1">
    <citation type="journal article" date="2019" name="Environ. Microbiol.">
        <title>Species interactions and distinct microbial communities in high Arctic permafrost affected cryosols are associated with the CH4 and CO2 gas fluxes.</title>
        <authorList>
            <person name="Altshuler I."/>
            <person name="Hamel J."/>
            <person name="Turney S."/>
            <person name="Magnuson E."/>
            <person name="Levesque R."/>
            <person name="Greer C."/>
            <person name="Whyte L.G."/>
        </authorList>
    </citation>
    <scope>NUCLEOTIDE SEQUENCE [LARGE SCALE GENOMIC DNA]</scope>
    <source>
        <strain evidence="4 5">E4</strain>
    </source>
</reference>
<dbReference type="InterPro" id="IPR057084">
    <property type="entry name" value="Int_N"/>
</dbReference>
<dbReference type="Pfam" id="PF24624">
    <property type="entry name" value="Int_N"/>
    <property type="match status" value="1"/>
</dbReference>
<protein>
    <submittedName>
        <fullName evidence="4">Site-specific integrase</fullName>
    </submittedName>
</protein>
<accession>A0A502GL08</accession>
<dbReference type="PANTHER" id="PTHR30349:SF93">
    <property type="entry name" value="FELS-2 PROPHAGE PROTEIN"/>
    <property type="match status" value="1"/>
</dbReference>
<evidence type="ECO:0000256" key="2">
    <source>
        <dbReference type="ARBA" id="ARBA00023172"/>
    </source>
</evidence>
<dbReference type="SUPFAM" id="SSF56349">
    <property type="entry name" value="DNA breaking-rejoining enzymes"/>
    <property type="match status" value="1"/>
</dbReference>
<dbReference type="Pfam" id="PF00589">
    <property type="entry name" value="Phage_integrase"/>
    <property type="match status" value="1"/>
</dbReference>
<dbReference type="AlphaFoldDB" id="A0A502GL08"/>
<dbReference type="GO" id="GO:0006310">
    <property type="term" value="P:DNA recombination"/>
    <property type="evidence" value="ECO:0007669"/>
    <property type="project" value="UniProtKB-KW"/>
</dbReference>
<evidence type="ECO:0000313" key="4">
    <source>
        <dbReference type="EMBL" id="TPG61523.1"/>
    </source>
</evidence>
<comment type="caution">
    <text evidence="4">The sequence shown here is derived from an EMBL/GenBank/DDBJ whole genome shotgun (WGS) entry which is preliminary data.</text>
</comment>
<dbReference type="PROSITE" id="PS51898">
    <property type="entry name" value="TYR_RECOMBINASE"/>
    <property type="match status" value="1"/>
</dbReference>
<sequence>MPVRKLPTGQWEADFYAENRSAGKRGKRVRKKFSTKGEALAFERYALDKAQNKPWNGEKKESRRLKEIAKLWYDNHGTTLKDGERRLNAMEWAAECMGQPLAIEFNAQLFATYRAKRLSGEFSRTTRISKVTPRTINLELAYFRAAFNELRRLGEWLQPNPLENVRAFRTEESEMAYLTQEQITALLEECRNSSAKDLETIVKICLSTGARWSEAESLTKSQVSNYRITFIKTKGKKNRTVPISNELAESLPQKKGGRLFEPCYYAFRSALGRTKITLPDGQLSHVLRHTFASHFMMNGGNILVLQRILGHVDIKMTMRYSHFAPDHLEDVLNFNPLTNPKG</sequence>
<dbReference type="CDD" id="cd00796">
    <property type="entry name" value="INT_Rci_Hp1_C"/>
    <property type="match status" value="1"/>
</dbReference>
<evidence type="ECO:0000313" key="5">
    <source>
        <dbReference type="Proteomes" id="UP000317663"/>
    </source>
</evidence>
<gene>
    <name evidence="4" type="ORF">EAH77_12845</name>
</gene>
<dbReference type="RefSeq" id="WP_140473202.1">
    <property type="nucleotide sequence ID" value="NZ_RCZD01000006.1"/>
</dbReference>
<keyword evidence="2" id="KW-0233">DNA recombination</keyword>
<keyword evidence="1" id="KW-0229">DNA integration</keyword>
<dbReference type="InterPro" id="IPR050090">
    <property type="entry name" value="Tyrosine_recombinase_XerCD"/>
</dbReference>
<dbReference type="EMBL" id="RCZD01000006">
    <property type="protein sequence ID" value="TPG61523.1"/>
    <property type="molecule type" value="Genomic_DNA"/>
</dbReference>
<name>A0A502GL08_9GAMM</name>